<dbReference type="Proteomes" id="UP001586593">
    <property type="component" value="Unassembled WGS sequence"/>
</dbReference>
<organism evidence="1 2">
    <name type="scientific">Phialemonium thermophilum</name>
    <dbReference type="NCBI Taxonomy" id="223376"/>
    <lineage>
        <taxon>Eukaryota</taxon>
        <taxon>Fungi</taxon>
        <taxon>Dikarya</taxon>
        <taxon>Ascomycota</taxon>
        <taxon>Pezizomycotina</taxon>
        <taxon>Sordariomycetes</taxon>
        <taxon>Sordariomycetidae</taxon>
        <taxon>Cephalothecales</taxon>
        <taxon>Cephalothecaceae</taxon>
        <taxon>Phialemonium</taxon>
    </lineage>
</organism>
<sequence length="124" mass="13597">MPDTHPTYQARSLRIMTWAHNTMSSRLEHILVVDGIDIASRTWFPLCANSISSASGVIAPIKGSRNASTGSTGDAGFCGMMSACWCRLERMLSSAYLNSLLEPYMSQPQTKTEDIHQLTSNLSL</sequence>
<reference evidence="1 2" key="1">
    <citation type="journal article" date="2024" name="Commun. Biol.">
        <title>Comparative genomic analysis of thermophilic fungi reveals convergent evolutionary adaptations and gene losses.</title>
        <authorList>
            <person name="Steindorff A.S."/>
            <person name="Aguilar-Pontes M.V."/>
            <person name="Robinson A.J."/>
            <person name="Andreopoulos B."/>
            <person name="LaButti K."/>
            <person name="Kuo A."/>
            <person name="Mondo S."/>
            <person name="Riley R."/>
            <person name="Otillar R."/>
            <person name="Haridas S."/>
            <person name="Lipzen A."/>
            <person name="Grimwood J."/>
            <person name="Schmutz J."/>
            <person name="Clum A."/>
            <person name="Reid I.D."/>
            <person name="Moisan M.C."/>
            <person name="Butler G."/>
            <person name="Nguyen T.T.M."/>
            <person name="Dewar K."/>
            <person name="Conant G."/>
            <person name="Drula E."/>
            <person name="Henrissat B."/>
            <person name="Hansel C."/>
            <person name="Singer S."/>
            <person name="Hutchinson M.I."/>
            <person name="de Vries R.P."/>
            <person name="Natvig D.O."/>
            <person name="Powell A.J."/>
            <person name="Tsang A."/>
            <person name="Grigoriev I.V."/>
        </authorList>
    </citation>
    <scope>NUCLEOTIDE SEQUENCE [LARGE SCALE GENOMIC DNA]</scope>
    <source>
        <strain evidence="1 2">ATCC 24622</strain>
    </source>
</reference>
<protein>
    <submittedName>
        <fullName evidence="1">Uncharacterized protein</fullName>
    </submittedName>
</protein>
<evidence type="ECO:0000313" key="2">
    <source>
        <dbReference type="Proteomes" id="UP001586593"/>
    </source>
</evidence>
<evidence type="ECO:0000313" key="1">
    <source>
        <dbReference type="EMBL" id="KAL1843815.1"/>
    </source>
</evidence>
<proteinExistence type="predicted"/>
<comment type="caution">
    <text evidence="1">The sequence shown here is derived from an EMBL/GenBank/DDBJ whole genome shotgun (WGS) entry which is preliminary data.</text>
</comment>
<dbReference type="EMBL" id="JAZHXJ010001790">
    <property type="protein sequence ID" value="KAL1843815.1"/>
    <property type="molecule type" value="Genomic_DNA"/>
</dbReference>
<name>A0ABR3VPT2_9PEZI</name>
<accession>A0ABR3VPT2</accession>
<keyword evidence="2" id="KW-1185">Reference proteome</keyword>
<gene>
    <name evidence="1" type="ORF">VTK73DRAFT_2728</name>
</gene>